<organism evidence="1 2">
    <name type="scientific">Chitiniphilus eburneus</name>
    <dbReference type="NCBI Taxonomy" id="2571148"/>
    <lineage>
        <taxon>Bacteria</taxon>
        <taxon>Pseudomonadati</taxon>
        <taxon>Pseudomonadota</taxon>
        <taxon>Betaproteobacteria</taxon>
        <taxon>Neisseriales</taxon>
        <taxon>Chitinibacteraceae</taxon>
        <taxon>Chitiniphilus</taxon>
    </lineage>
</organism>
<evidence type="ECO:0000313" key="2">
    <source>
        <dbReference type="Proteomes" id="UP000310016"/>
    </source>
</evidence>
<accession>A0A4V6WI33</accession>
<protein>
    <submittedName>
        <fullName evidence="1">Uncharacterized protein</fullName>
    </submittedName>
</protein>
<evidence type="ECO:0000313" key="1">
    <source>
        <dbReference type="EMBL" id="TJZ68368.1"/>
    </source>
</evidence>
<proteinExistence type="predicted"/>
<name>A0A4V6WI33_9NEIS</name>
<keyword evidence="2" id="KW-1185">Reference proteome</keyword>
<comment type="caution">
    <text evidence="1">The sequence shown here is derived from an EMBL/GenBank/DDBJ whole genome shotgun (WGS) entry which is preliminary data.</text>
</comment>
<sequence length="96" mass="10307">MILPIPGTATQAPLPVCIASLNQAIDQATQSQQCFANLGALFRAIERLSEAHSPSSELATLGHALAGEWANLCDVEREELELCCAELQRRTQGEST</sequence>
<reference evidence="1 2" key="1">
    <citation type="submission" date="2019-04" db="EMBL/GenBank/DDBJ databases">
        <title>Chitiniphilus eburnea sp. nov., a novel chitinolytic bacterium isolated from aquaculture sludge.</title>
        <authorList>
            <person name="Sheng M."/>
        </authorList>
    </citation>
    <scope>NUCLEOTIDE SEQUENCE [LARGE SCALE GENOMIC DNA]</scope>
    <source>
        <strain evidence="1 2">HX-2-15</strain>
    </source>
</reference>
<gene>
    <name evidence="1" type="ORF">FAZ21_15675</name>
</gene>
<dbReference type="AlphaFoldDB" id="A0A4V6WI33"/>
<dbReference type="EMBL" id="SUMF01000024">
    <property type="protein sequence ID" value="TJZ68368.1"/>
    <property type="molecule type" value="Genomic_DNA"/>
</dbReference>
<dbReference type="Proteomes" id="UP000310016">
    <property type="component" value="Unassembled WGS sequence"/>
</dbReference>
<dbReference type="RefSeq" id="WP_136774389.1">
    <property type="nucleotide sequence ID" value="NZ_CP156074.1"/>
</dbReference>